<comment type="similarity">
    <text evidence="2">Belongs to the peptidase C26 family.</text>
</comment>
<dbReference type="Pfam" id="PF07722">
    <property type="entry name" value="Peptidase_C26"/>
    <property type="match status" value="1"/>
</dbReference>
<dbReference type="STRING" id="75743.A0A401PDM1"/>
<dbReference type="OrthoDB" id="64220at2759"/>
<dbReference type="PROSITE" id="PS51275">
    <property type="entry name" value="PEPTIDASE_C26_GGH"/>
    <property type="match status" value="1"/>
</dbReference>
<dbReference type="EMBL" id="BFAA01004836">
    <property type="protein sequence ID" value="GCB71205.1"/>
    <property type="molecule type" value="Genomic_DNA"/>
</dbReference>
<accession>A0A401PDM1</accession>
<evidence type="ECO:0000256" key="6">
    <source>
        <dbReference type="ARBA" id="ARBA00022801"/>
    </source>
</evidence>
<dbReference type="SUPFAM" id="SSF52317">
    <property type="entry name" value="Class I glutamine amidotransferase-like"/>
    <property type="match status" value="1"/>
</dbReference>
<dbReference type="GO" id="GO:0005576">
    <property type="term" value="C:extracellular region"/>
    <property type="evidence" value="ECO:0007669"/>
    <property type="project" value="UniProtKB-SubCell"/>
</dbReference>
<dbReference type="GO" id="GO:0005773">
    <property type="term" value="C:vacuole"/>
    <property type="evidence" value="ECO:0007669"/>
    <property type="project" value="TreeGrafter"/>
</dbReference>
<feature type="active site" description="Nucleophile" evidence="7">
    <location>
        <position position="74"/>
    </location>
</feature>
<dbReference type="InterPro" id="IPR029062">
    <property type="entry name" value="Class_I_gatase-like"/>
</dbReference>
<dbReference type="AlphaFoldDB" id="A0A401PDM1"/>
<reference evidence="9 10" key="1">
    <citation type="journal article" date="2018" name="Nat. Ecol. Evol.">
        <title>Shark genomes provide insights into elasmobranch evolution and the origin of vertebrates.</title>
        <authorList>
            <person name="Hara Y"/>
            <person name="Yamaguchi K"/>
            <person name="Onimaru K"/>
            <person name="Kadota M"/>
            <person name="Koyanagi M"/>
            <person name="Keeley SD"/>
            <person name="Tatsumi K"/>
            <person name="Tanaka K"/>
            <person name="Motone F"/>
            <person name="Kageyama Y"/>
            <person name="Nozu R"/>
            <person name="Adachi N"/>
            <person name="Nishimura O"/>
            <person name="Nakagawa R"/>
            <person name="Tanegashima C"/>
            <person name="Kiyatake I"/>
            <person name="Matsumoto R"/>
            <person name="Murakumo K"/>
            <person name="Nishida K"/>
            <person name="Terakita A"/>
            <person name="Kuratani S"/>
            <person name="Sato K"/>
            <person name="Hyodo S Kuraku.S."/>
        </authorList>
    </citation>
    <scope>NUCLEOTIDE SEQUENCE [LARGE SCALE GENOMIC DNA]</scope>
</reference>
<evidence type="ECO:0000256" key="3">
    <source>
        <dbReference type="ARBA" id="ARBA00012886"/>
    </source>
</evidence>
<dbReference type="EC" id="3.4.19.9" evidence="3"/>
<evidence type="ECO:0000256" key="2">
    <source>
        <dbReference type="ARBA" id="ARBA00011083"/>
    </source>
</evidence>
<dbReference type="PANTHER" id="PTHR11315">
    <property type="entry name" value="PROTEASE FAMILY C26 GAMMA-GLUTAMYL HYDROLASE"/>
    <property type="match status" value="1"/>
</dbReference>
<dbReference type="Gene3D" id="3.40.50.880">
    <property type="match status" value="1"/>
</dbReference>
<comment type="caution">
    <text evidence="8">Lacks conserved residue(s) required for the propagation of feature annotation.</text>
</comment>
<evidence type="ECO:0000256" key="4">
    <source>
        <dbReference type="ARBA" id="ARBA00022525"/>
    </source>
</evidence>
<keyword evidence="4" id="KW-0964">Secreted</keyword>
<dbReference type="GO" id="GO:0034722">
    <property type="term" value="F:gamma-glutamyl-peptidase activity"/>
    <property type="evidence" value="ECO:0007669"/>
    <property type="project" value="UniProtKB-EC"/>
</dbReference>
<protein>
    <recommendedName>
        <fullName evidence="3">folate gamma-glutamyl hydrolase</fullName>
        <ecNumber evidence="3">3.4.19.9</ecNumber>
    </recommendedName>
</protein>
<evidence type="ECO:0000313" key="9">
    <source>
        <dbReference type="EMBL" id="GCB71205.1"/>
    </source>
</evidence>
<dbReference type="GO" id="GO:0046900">
    <property type="term" value="P:tetrahydrofolylpolyglutamate metabolic process"/>
    <property type="evidence" value="ECO:0007669"/>
    <property type="project" value="TreeGrafter"/>
</dbReference>
<proteinExistence type="inferred from homology"/>
<evidence type="ECO:0000256" key="5">
    <source>
        <dbReference type="ARBA" id="ARBA00022729"/>
    </source>
</evidence>
<sequence length="177" mass="19638">MAALRLSVKPAADRCIDLTEAQYKKLFYSINGLLIPGGGANLMTSEYSKNAALFYKLALQANDHGTYFPIWGTCLGFEELTVITSGRKLLINTDTSNVSLRLNFTKDAQDSRMFKNFPVDLMNALAAEPLAANSHRWSISVKNFTSNTELKNFYKILSTNMDSKGIEFVSTIEGTCK</sequence>
<comment type="caution">
    <text evidence="9">The sequence shown here is derived from an EMBL/GenBank/DDBJ whole genome shotgun (WGS) entry which is preliminary data.</text>
</comment>
<dbReference type="PANTHER" id="PTHR11315:SF20">
    <property type="entry name" value="GAMMA-GLUTAMYL HYDROLASE"/>
    <property type="match status" value="1"/>
</dbReference>
<dbReference type="InterPro" id="IPR015527">
    <property type="entry name" value="Pept_C26_g-glut_hydrolase"/>
</dbReference>
<keyword evidence="10" id="KW-1185">Reference proteome</keyword>
<evidence type="ECO:0000313" key="10">
    <source>
        <dbReference type="Proteomes" id="UP000288216"/>
    </source>
</evidence>
<evidence type="ECO:0000256" key="7">
    <source>
        <dbReference type="PIRSR" id="PIRSR615527-1"/>
    </source>
</evidence>
<gene>
    <name evidence="9" type="ORF">scyTo_0010950</name>
</gene>
<dbReference type="Proteomes" id="UP000288216">
    <property type="component" value="Unassembled WGS sequence"/>
</dbReference>
<keyword evidence="6" id="KW-0378">Hydrolase</keyword>
<dbReference type="InterPro" id="IPR011697">
    <property type="entry name" value="Peptidase_C26"/>
</dbReference>
<evidence type="ECO:0000256" key="1">
    <source>
        <dbReference type="ARBA" id="ARBA00004239"/>
    </source>
</evidence>
<name>A0A401PDM1_SCYTO</name>
<evidence type="ECO:0000256" key="8">
    <source>
        <dbReference type="PROSITE-ProRule" id="PRU00607"/>
    </source>
</evidence>
<keyword evidence="5" id="KW-0732">Signal</keyword>
<comment type="subcellular location">
    <subcellularLocation>
        <location evidence="1">Secreted</location>
        <location evidence="1">Extracellular space</location>
    </subcellularLocation>
</comment>
<organism evidence="9 10">
    <name type="scientific">Scyliorhinus torazame</name>
    <name type="common">Cloudy catshark</name>
    <name type="synonym">Catulus torazame</name>
    <dbReference type="NCBI Taxonomy" id="75743"/>
    <lineage>
        <taxon>Eukaryota</taxon>
        <taxon>Metazoa</taxon>
        <taxon>Chordata</taxon>
        <taxon>Craniata</taxon>
        <taxon>Vertebrata</taxon>
        <taxon>Chondrichthyes</taxon>
        <taxon>Elasmobranchii</taxon>
        <taxon>Galeomorphii</taxon>
        <taxon>Galeoidea</taxon>
        <taxon>Carcharhiniformes</taxon>
        <taxon>Scyliorhinidae</taxon>
        <taxon>Scyliorhinus</taxon>
    </lineage>
</organism>